<name>A0A8J8NQ42_HALGN</name>
<keyword evidence="2" id="KW-0645">Protease</keyword>
<accession>A0A8J8NQ42</accession>
<gene>
    <name evidence="3" type="ORF">FGO68_gene9467</name>
</gene>
<dbReference type="PANTHER" id="PTHR11802:SF201">
    <property type="entry name" value="CARBOXYPEPTIDASE"/>
    <property type="match status" value="1"/>
</dbReference>
<dbReference type="InterPro" id="IPR001563">
    <property type="entry name" value="Peptidase_S10"/>
</dbReference>
<keyword evidence="4" id="KW-1185">Reference proteome</keyword>
<evidence type="ECO:0000256" key="1">
    <source>
        <dbReference type="ARBA" id="ARBA00009431"/>
    </source>
</evidence>
<proteinExistence type="inferred from homology"/>
<dbReference type="EMBL" id="RRYP01008935">
    <property type="protein sequence ID" value="TNV79418.1"/>
    <property type="molecule type" value="Genomic_DNA"/>
</dbReference>
<dbReference type="SUPFAM" id="SSF53474">
    <property type="entry name" value="alpha/beta-Hydrolases"/>
    <property type="match status" value="1"/>
</dbReference>
<dbReference type="Proteomes" id="UP000785679">
    <property type="component" value="Unassembled WGS sequence"/>
</dbReference>
<evidence type="ECO:0000313" key="3">
    <source>
        <dbReference type="EMBL" id="TNV79418.1"/>
    </source>
</evidence>
<dbReference type="OrthoDB" id="443318at2759"/>
<comment type="similarity">
    <text evidence="1 2">Belongs to the peptidase S10 family.</text>
</comment>
<keyword evidence="2" id="KW-0378">Hydrolase</keyword>
<comment type="caution">
    <text evidence="3">The sequence shown here is derived from an EMBL/GenBank/DDBJ whole genome shotgun (WGS) entry which is preliminary data.</text>
</comment>
<evidence type="ECO:0000313" key="4">
    <source>
        <dbReference type="Proteomes" id="UP000785679"/>
    </source>
</evidence>
<dbReference type="PANTHER" id="PTHR11802">
    <property type="entry name" value="SERINE PROTEASE FAMILY S10 SERINE CARBOXYPEPTIDASE"/>
    <property type="match status" value="1"/>
</dbReference>
<dbReference type="InterPro" id="IPR029058">
    <property type="entry name" value="AB_hydrolase_fold"/>
</dbReference>
<dbReference type="EC" id="3.4.16.-" evidence="2"/>
<dbReference type="PRINTS" id="PR00724">
    <property type="entry name" value="CRBOXYPTASEC"/>
</dbReference>
<protein>
    <recommendedName>
        <fullName evidence="2">Carboxypeptidase</fullName>
        <ecNumber evidence="2">3.4.16.-</ecNumber>
    </recommendedName>
</protein>
<dbReference type="PROSITE" id="PS00131">
    <property type="entry name" value="CARBOXYPEPT_SER_SER"/>
    <property type="match status" value="1"/>
</dbReference>
<dbReference type="Gene3D" id="3.40.50.1820">
    <property type="entry name" value="alpha/beta hydrolase"/>
    <property type="match status" value="1"/>
</dbReference>
<reference evidence="3" key="1">
    <citation type="submission" date="2019-06" db="EMBL/GenBank/DDBJ databases">
        <authorList>
            <person name="Zheng W."/>
        </authorList>
    </citation>
    <scope>NUCLEOTIDE SEQUENCE</scope>
    <source>
        <strain evidence="3">QDHG01</strain>
    </source>
</reference>
<dbReference type="Gene3D" id="3.40.50.12670">
    <property type="match status" value="1"/>
</dbReference>
<evidence type="ECO:0000256" key="2">
    <source>
        <dbReference type="RuleBase" id="RU361156"/>
    </source>
</evidence>
<dbReference type="GO" id="GO:0004185">
    <property type="term" value="F:serine-type carboxypeptidase activity"/>
    <property type="evidence" value="ECO:0007669"/>
    <property type="project" value="UniProtKB-UniRule"/>
</dbReference>
<keyword evidence="2" id="KW-0121">Carboxypeptidase</keyword>
<dbReference type="AlphaFoldDB" id="A0A8J8NQ42"/>
<dbReference type="Pfam" id="PF00450">
    <property type="entry name" value="Peptidase_S10"/>
    <property type="match status" value="1"/>
</dbReference>
<organism evidence="3 4">
    <name type="scientific">Halteria grandinella</name>
    <dbReference type="NCBI Taxonomy" id="5974"/>
    <lineage>
        <taxon>Eukaryota</taxon>
        <taxon>Sar</taxon>
        <taxon>Alveolata</taxon>
        <taxon>Ciliophora</taxon>
        <taxon>Intramacronucleata</taxon>
        <taxon>Spirotrichea</taxon>
        <taxon>Stichotrichia</taxon>
        <taxon>Sporadotrichida</taxon>
        <taxon>Halteriidae</taxon>
        <taxon>Halteria</taxon>
    </lineage>
</organism>
<sequence>MIGFTSASRPKDQVLGLPECGNGLPSPWFSGYLQASPTKHLHYVFVTSLSDPDNDPVVVWFNGGPGCSSLLALFQEHGPFVIDDGQYYIKPNPEPWNKRANVLYLESPAGVGFSVGDTPQDRIHNDMTQSKDALAALLDFYAGFPEFLTNDLYISGESYGGIYTPYLAWQIHNHNSLVQVYKQTLSLPLKGFIVANGATDWDLDISPAFPDVVYNFNLIPPRMIKNYTDNNCTFYFRDVKQPNPDNAICTELWGKINDLWQGLNWYDLFRKVYPQSAELNATDDQARTKTVMIGNEEKTYKVGFTFQEYTSWLNQMPMYQASQPLLGTFLSDYVNRADVRRALNIPDSVQAWSMCSNEVSSNYHLQLEGSLFIYKILMQYDYKILFFSGDTDGAVPTLGTRRWIETLNMAPQWKRQEVTTLFTNWIHDLPIA</sequence>
<dbReference type="GO" id="GO:0006508">
    <property type="term" value="P:proteolysis"/>
    <property type="evidence" value="ECO:0007669"/>
    <property type="project" value="UniProtKB-KW"/>
</dbReference>
<dbReference type="InterPro" id="IPR018202">
    <property type="entry name" value="Ser_caboxypep_ser_AS"/>
</dbReference>